<dbReference type="InterPro" id="IPR005199">
    <property type="entry name" value="Glyco_hydro_79"/>
</dbReference>
<keyword evidence="1" id="KW-0732">Signal</keyword>
<dbReference type="GO" id="GO:0004566">
    <property type="term" value="F:beta-glucuronidase activity"/>
    <property type="evidence" value="ECO:0007669"/>
    <property type="project" value="TreeGrafter"/>
</dbReference>
<dbReference type="GO" id="GO:0009505">
    <property type="term" value="C:plant-type cell wall"/>
    <property type="evidence" value="ECO:0007669"/>
    <property type="project" value="TreeGrafter"/>
</dbReference>
<gene>
    <name evidence="2" type="ORF">CJ030_MR6G001694</name>
</gene>
<dbReference type="Proteomes" id="UP000516437">
    <property type="component" value="Chromosome 6"/>
</dbReference>
<organism evidence="2 3">
    <name type="scientific">Morella rubra</name>
    <name type="common">Chinese bayberry</name>
    <dbReference type="NCBI Taxonomy" id="262757"/>
    <lineage>
        <taxon>Eukaryota</taxon>
        <taxon>Viridiplantae</taxon>
        <taxon>Streptophyta</taxon>
        <taxon>Embryophyta</taxon>
        <taxon>Tracheophyta</taxon>
        <taxon>Spermatophyta</taxon>
        <taxon>Magnoliopsida</taxon>
        <taxon>eudicotyledons</taxon>
        <taxon>Gunneridae</taxon>
        <taxon>Pentapetalae</taxon>
        <taxon>rosids</taxon>
        <taxon>fabids</taxon>
        <taxon>Fagales</taxon>
        <taxon>Myricaceae</taxon>
        <taxon>Morella</taxon>
    </lineage>
</organism>
<dbReference type="PANTHER" id="PTHR14363">
    <property type="entry name" value="HEPARANASE-RELATED"/>
    <property type="match status" value="1"/>
</dbReference>
<comment type="caution">
    <text evidence="2">The sequence shown here is derived from an EMBL/GenBank/DDBJ whole genome shotgun (WGS) entry which is preliminary data.</text>
</comment>
<dbReference type="Pfam" id="PF03662">
    <property type="entry name" value="Glyco_hydro_79n"/>
    <property type="match status" value="2"/>
</dbReference>
<dbReference type="AlphaFoldDB" id="A0A6A1VAX3"/>
<evidence type="ECO:0000313" key="3">
    <source>
        <dbReference type="Proteomes" id="UP000516437"/>
    </source>
</evidence>
<accession>A0A6A1VAX3</accession>
<dbReference type="EMBL" id="RXIC02000024">
    <property type="protein sequence ID" value="KAB1208947.1"/>
    <property type="molecule type" value="Genomic_DNA"/>
</dbReference>
<reference evidence="2 3" key="1">
    <citation type="journal article" date="2019" name="Plant Biotechnol. J.">
        <title>The red bayberry genome and genetic basis of sex determination.</title>
        <authorList>
            <person name="Jia H.M."/>
            <person name="Jia H.J."/>
            <person name="Cai Q.L."/>
            <person name="Wang Y."/>
            <person name="Zhao H.B."/>
            <person name="Yang W.F."/>
            <person name="Wang G.Y."/>
            <person name="Li Y.H."/>
            <person name="Zhan D.L."/>
            <person name="Shen Y.T."/>
            <person name="Niu Q.F."/>
            <person name="Chang L."/>
            <person name="Qiu J."/>
            <person name="Zhao L."/>
            <person name="Xie H.B."/>
            <person name="Fu W.Y."/>
            <person name="Jin J."/>
            <person name="Li X.W."/>
            <person name="Jiao Y."/>
            <person name="Zhou C.C."/>
            <person name="Tu T."/>
            <person name="Chai C.Y."/>
            <person name="Gao J.L."/>
            <person name="Fan L.J."/>
            <person name="van de Weg E."/>
            <person name="Wang J.Y."/>
            <person name="Gao Z.S."/>
        </authorList>
    </citation>
    <scope>NUCLEOTIDE SEQUENCE [LARGE SCALE GENOMIC DNA]</scope>
    <source>
        <tissue evidence="2">Leaves</tissue>
    </source>
</reference>
<proteinExistence type="predicted"/>
<dbReference type="GO" id="GO:0016020">
    <property type="term" value="C:membrane"/>
    <property type="evidence" value="ECO:0007669"/>
    <property type="project" value="InterPro"/>
</dbReference>
<evidence type="ECO:0000313" key="2">
    <source>
        <dbReference type="EMBL" id="KAB1208947.1"/>
    </source>
</evidence>
<sequence length="176" mass="19307">MGYQIWLTGLCVWMSVFSYSFISVRSQSAAHGDGTIEGTVSIDGKTAIGKIDDDFVCATLDWWPPEKCDYGTCSWGRSSLLNLDLGNIVLLNAVKGENTWSKDPLFSSVFSPFLIFESRTSPPNHGAAFSPLKLRLGGSLQDKLIYGTEDNQQPCTPFAKNTSEMFGFTQGCLPIE</sequence>
<dbReference type="OrthoDB" id="726732at2759"/>
<dbReference type="PANTHER" id="PTHR14363:SF17">
    <property type="entry name" value="HEPARANASE-LIKE PROTEIN 3"/>
    <property type="match status" value="1"/>
</dbReference>
<evidence type="ECO:0000256" key="1">
    <source>
        <dbReference type="SAM" id="SignalP"/>
    </source>
</evidence>
<protein>
    <submittedName>
        <fullName evidence="2">Heparanase-like protein 3</fullName>
    </submittedName>
</protein>
<feature type="signal peptide" evidence="1">
    <location>
        <begin position="1"/>
        <end position="18"/>
    </location>
</feature>
<keyword evidence="3" id="KW-1185">Reference proteome</keyword>
<name>A0A6A1VAX3_9ROSI</name>
<feature type="chain" id="PRO_5025566530" evidence="1">
    <location>
        <begin position="19"/>
        <end position="176"/>
    </location>
</feature>